<dbReference type="CDD" id="cd02966">
    <property type="entry name" value="TlpA_like_family"/>
    <property type="match status" value="1"/>
</dbReference>
<comment type="subcellular location">
    <subcellularLocation>
        <location evidence="1">Cell envelope</location>
    </subcellularLocation>
</comment>
<dbReference type="Gene3D" id="3.40.30.10">
    <property type="entry name" value="Glutaredoxin"/>
    <property type="match status" value="1"/>
</dbReference>
<dbReference type="EMBL" id="SACL01000001">
    <property type="protein sequence ID" value="RVT98591.1"/>
    <property type="molecule type" value="Genomic_DNA"/>
</dbReference>
<dbReference type="RefSeq" id="WP_127785063.1">
    <property type="nucleotide sequence ID" value="NZ_SACL01000001.1"/>
</dbReference>
<dbReference type="SUPFAM" id="SSF52833">
    <property type="entry name" value="Thioredoxin-like"/>
    <property type="match status" value="1"/>
</dbReference>
<protein>
    <submittedName>
        <fullName evidence="5">TlpA family protein disulfide reductase</fullName>
    </submittedName>
</protein>
<organism evidence="5 6">
    <name type="scientific">Rhodovarius crocodyli</name>
    <dbReference type="NCBI Taxonomy" id="1979269"/>
    <lineage>
        <taxon>Bacteria</taxon>
        <taxon>Pseudomonadati</taxon>
        <taxon>Pseudomonadota</taxon>
        <taxon>Alphaproteobacteria</taxon>
        <taxon>Acetobacterales</taxon>
        <taxon>Roseomonadaceae</taxon>
        <taxon>Rhodovarius</taxon>
    </lineage>
</organism>
<evidence type="ECO:0000259" key="4">
    <source>
        <dbReference type="PROSITE" id="PS51352"/>
    </source>
</evidence>
<dbReference type="GO" id="GO:0030313">
    <property type="term" value="C:cell envelope"/>
    <property type="evidence" value="ECO:0007669"/>
    <property type="project" value="UniProtKB-SubCell"/>
</dbReference>
<comment type="caution">
    <text evidence="5">The sequence shown here is derived from an EMBL/GenBank/DDBJ whole genome shotgun (WGS) entry which is preliminary data.</text>
</comment>
<evidence type="ECO:0000313" key="6">
    <source>
        <dbReference type="Proteomes" id="UP000282957"/>
    </source>
</evidence>
<dbReference type="PROSITE" id="PS51352">
    <property type="entry name" value="THIOREDOXIN_2"/>
    <property type="match status" value="1"/>
</dbReference>
<dbReference type="InterPro" id="IPR013740">
    <property type="entry name" value="Redoxin"/>
</dbReference>
<dbReference type="InterPro" id="IPR036249">
    <property type="entry name" value="Thioredoxin-like_sf"/>
</dbReference>
<keyword evidence="6" id="KW-1185">Reference proteome</keyword>
<keyword evidence="2" id="KW-0201">Cytochrome c-type biogenesis</keyword>
<dbReference type="Proteomes" id="UP000282957">
    <property type="component" value="Unassembled WGS sequence"/>
</dbReference>
<name>A0A437MLS7_9PROT</name>
<evidence type="ECO:0000256" key="1">
    <source>
        <dbReference type="ARBA" id="ARBA00004196"/>
    </source>
</evidence>
<gene>
    <name evidence="5" type="ORF">EOD42_00290</name>
</gene>
<proteinExistence type="predicted"/>
<dbReference type="AlphaFoldDB" id="A0A437MLS7"/>
<reference evidence="5 6" key="1">
    <citation type="submission" date="2019-01" db="EMBL/GenBank/DDBJ databases">
        <authorList>
            <person name="Chen W.-M."/>
        </authorList>
    </citation>
    <scope>NUCLEOTIDE SEQUENCE [LARGE SCALE GENOMIC DNA]</scope>
    <source>
        <strain evidence="5 6">CCP-6</strain>
    </source>
</reference>
<dbReference type="InterPro" id="IPR050553">
    <property type="entry name" value="Thioredoxin_ResA/DsbE_sf"/>
</dbReference>
<dbReference type="InterPro" id="IPR013766">
    <property type="entry name" value="Thioredoxin_domain"/>
</dbReference>
<accession>A0A437MLS7</accession>
<evidence type="ECO:0000256" key="3">
    <source>
        <dbReference type="ARBA" id="ARBA00023284"/>
    </source>
</evidence>
<evidence type="ECO:0000313" key="5">
    <source>
        <dbReference type="EMBL" id="RVT98591.1"/>
    </source>
</evidence>
<dbReference type="GO" id="GO:0017004">
    <property type="term" value="P:cytochrome complex assembly"/>
    <property type="evidence" value="ECO:0007669"/>
    <property type="project" value="UniProtKB-KW"/>
</dbReference>
<dbReference type="OrthoDB" id="9799347at2"/>
<dbReference type="PANTHER" id="PTHR42852:SF18">
    <property type="entry name" value="CHROMOSOME UNDETERMINED SCAFFOLD_47, WHOLE GENOME SHOTGUN SEQUENCE"/>
    <property type="match status" value="1"/>
</dbReference>
<feature type="domain" description="Thioredoxin" evidence="4">
    <location>
        <begin position="30"/>
        <end position="171"/>
    </location>
</feature>
<dbReference type="InterPro" id="IPR017937">
    <property type="entry name" value="Thioredoxin_CS"/>
</dbReference>
<evidence type="ECO:0000256" key="2">
    <source>
        <dbReference type="ARBA" id="ARBA00022748"/>
    </source>
</evidence>
<dbReference type="PROSITE" id="PS00194">
    <property type="entry name" value="THIOREDOXIN_1"/>
    <property type="match status" value="1"/>
</dbReference>
<sequence length="171" mass="18001">MVLGAVLATPFAPRPAGAAGSGGNGAHRIREGRRPLPDFTFLEADGTSRSAKDFQGKALLINLWATWCPPCVAEMPALDRAAGILAPEGFSVLPLSSDRGGANQVRGFYERTQVKNLPVVLDPRGAAARAFGARGLPTTIIVSKAGEEVARAEGEAEWDDAQILAILRRLA</sequence>
<dbReference type="Pfam" id="PF08534">
    <property type="entry name" value="Redoxin"/>
    <property type="match status" value="1"/>
</dbReference>
<dbReference type="GO" id="GO:0015036">
    <property type="term" value="F:disulfide oxidoreductase activity"/>
    <property type="evidence" value="ECO:0007669"/>
    <property type="project" value="UniProtKB-ARBA"/>
</dbReference>
<dbReference type="PANTHER" id="PTHR42852">
    <property type="entry name" value="THIOL:DISULFIDE INTERCHANGE PROTEIN DSBE"/>
    <property type="match status" value="1"/>
</dbReference>
<keyword evidence="3" id="KW-0676">Redox-active center</keyword>